<organism evidence="1">
    <name type="scientific">Siphoviridae sp. ctDmR33</name>
    <dbReference type="NCBI Taxonomy" id="2825389"/>
    <lineage>
        <taxon>Viruses</taxon>
        <taxon>Duplodnaviria</taxon>
        <taxon>Heunggongvirae</taxon>
        <taxon>Uroviricota</taxon>
        <taxon>Caudoviricetes</taxon>
    </lineage>
</organism>
<dbReference type="EMBL" id="BK016159">
    <property type="protein sequence ID" value="DAF99029.1"/>
    <property type="molecule type" value="Genomic_DNA"/>
</dbReference>
<evidence type="ECO:0000313" key="1">
    <source>
        <dbReference type="EMBL" id="DAF99029.1"/>
    </source>
</evidence>
<reference evidence="1" key="1">
    <citation type="journal article" date="2021" name="Proc. Natl. Acad. Sci. U.S.A.">
        <title>A Catalog of Tens of Thousands of Viruses from Human Metagenomes Reveals Hidden Associations with Chronic Diseases.</title>
        <authorList>
            <person name="Tisza M.J."/>
            <person name="Buck C.B."/>
        </authorList>
    </citation>
    <scope>NUCLEOTIDE SEQUENCE</scope>
    <source>
        <strain evidence="1">CtDmR33</strain>
    </source>
</reference>
<proteinExistence type="predicted"/>
<sequence length="80" mass="9363">MPRTNLGKNKLLIETEALLKEDFPLYMRIGDVMRAIGTKKNTIARELVAGLTTYRFGKTDKWRRDDVARRIYESARGYLR</sequence>
<name>A0A8S5UX21_9CAUD</name>
<protein>
    <submittedName>
        <fullName evidence="1">Uncharacterized protein</fullName>
    </submittedName>
</protein>
<accession>A0A8S5UX21</accession>